<dbReference type="Gene3D" id="3.60.40.10">
    <property type="entry name" value="PPM-type phosphatase domain"/>
    <property type="match status" value="1"/>
</dbReference>
<keyword evidence="2 4" id="KW-0378">Hydrolase</keyword>
<accession>A0A7S4IU27</accession>
<dbReference type="PROSITE" id="PS51746">
    <property type="entry name" value="PPM_2"/>
    <property type="match status" value="1"/>
</dbReference>
<dbReference type="SUPFAM" id="SSF81606">
    <property type="entry name" value="PP2C-like"/>
    <property type="match status" value="1"/>
</dbReference>
<dbReference type="InterPro" id="IPR036457">
    <property type="entry name" value="PPM-type-like_dom_sf"/>
</dbReference>
<comment type="similarity">
    <text evidence="4">Belongs to the PP2C family.</text>
</comment>
<evidence type="ECO:0000256" key="2">
    <source>
        <dbReference type="ARBA" id="ARBA00022801"/>
    </source>
</evidence>
<evidence type="ECO:0000256" key="3">
    <source>
        <dbReference type="ARBA" id="ARBA00022912"/>
    </source>
</evidence>
<reference evidence="6" key="1">
    <citation type="submission" date="2021-01" db="EMBL/GenBank/DDBJ databases">
        <authorList>
            <person name="Corre E."/>
            <person name="Pelletier E."/>
            <person name="Niang G."/>
            <person name="Scheremetjew M."/>
            <person name="Finn R."/>
            <person name="Kale V."/>
            <person name="Holt S."/>
            <person name="Cochrane G."/>
            <person name="Meng A."/>
            <person name="Brown T."/>
            <person name="Cohen L."/>
        </authorList>
    </citation>
    <scope>NUCLEOTIDE SEQUENCE</scope>
    <source>
        <strain evidence="6">DIVA3 518/3/11/1/6</strain>
    </source>
</reference>
<organism evidence="6">
    <name type="scientific">Vannella robusta</name>
    <dbReference type="NCBI Taxonomy" id="1487602"/>
    <lineage>
        <taxon>Eukaryota</taxon>
        <taxon>Amoebozoa</taxon>
        <taxon>Discosea</taxon>
        <taxon>Flabellinia</taxon>
        <taxon>Vannellidae</taxon>
        <taxon>Vannella</taxon>
    </lineage>
</organism>
<dbReference type="CDD" id="cd00143">
    <property type="entry name" value="PP2Cc"/>
    <property type="match status" value="1"/>
</dbReference>
<dbReference type="EMBL" id="HBKP01024442">
    <property type="protein sequence ID" value="CAE2239667.1"/>
    <property type="molecule type" value="Transcribed_RNA"/>
</dbReference>
<evidence type="ECO:0000259" key="5">
    <source>
        <dbReference type="PROSITE" id="PS51746"/>
    </source>
</evidence>
<dbReference type="Pfam" id="PF00481">
    <property type="entry name" value="PP2C"/>
    <property type="match status" value="2"/>
</dbReference>
<dbReference type="PROSITE" id="PS01032">
    <property type="entry name" value="PPM_1"/>
    <property type="match status" value="1"/>
</dbReference>
<dbReference type="PANTHER" id="PTHR47992">
    <property type="entry name" value="PROTEIN PHOSPHATASE"/>
    <property type="match status" value="1"/>
</dbReference>
<feature type="domain" description="PPM-type phosphatase" evidence="5">
    <location>
        <begin position="25"/>
        <end position="308"/>
    </location>
</feature>
<dbReference type="GO" id="GO:0004722">
    <property type="term" value="F:protein serine/threonine phosphatase activity"/>
    <property type="evidence" value="ECO:0007669"/>
    <property type="project" value="InterPro"/>
</dbReference>
<proteinExistence type="inferred from homology"/>
<dbReference type="GO" id="GO:0046872">
    <property type="term" value="F:metal ion binding"/>
    <property type="evidence" value="ECO:0007669"/>
    <property type="project" value="UniProtKB-KW"/>
</dbReference>
<dbReference type="SMART" id="SM00332">
    <property type="entry name" value="PP2Cc"/>
    <property type="match status" value="1"/>
</dbReference>
<sequence>MFFSNSGERVVEDAQQVSRDGKTPLWGMAKLQGRRAYMEDTSSFLIGDTVYMFGVYDGHGNDRVSLYLQDVLLPEISKHFTQQESQNRSQAMYETLFSTFRDVNEQYKSLAKEKWKNWGSGGSTAVVGAIYQETDGTFHLVVANTGDSRGVYCCKGDDGKVYPMSYDHKPNSPSEKARIEDSGGFIAKAARGPWRVNGILATSRSFGDFDLSPQVIADPEIIDIELGRVIQENNKFRFKASESWSVTGANLLLASDGLWDVFSNQEAAKYVEILRAEGKTPEEIADLLVVTSYERYSGDNITALVVFIDKLLESIAQS</sequence>
<gene>
    <name evidence="6" type="ORF">VSP0166_LOCUS17044</name>
</gene>
<evidence type="ECO:0000256" key="4">
    <source>
        <dbReference type="RuleBase" id="RU003465"/>
    </source>
</evidence>
<dbReference type="InterPro" id="IPR015655">
    <property type="entry name" value="PP2C"/>
</dbReference>
<evidence type="ECO:0000256" key="1">
    <source>
        <dbReference type="ARBA" id="ARBA00022723"/>
    </source>
</evidence>
<evidence type="ECO:0000313" key="6">
    <source>
        <dbReference type="EMBL" id="CAE2239667.1"/>
    </source>
</evidence>
<name>A0A7S4IU27_9EUKA</name>
<dbReference type="InterPro" id="IPR001932">
    <property type="entry name" value="PPM-type_phosphatase-like_dom"/>
</dbReference>
<dbReference type="InterPro" id="IPR000222">
    <property type="entry name" value="PP2C_BS"/>
</dbReference>
<keyword evidence="1" id="KW-0479">Metal-binding</keyword>
<keyword evidence="3 4" id="KW-0904">Protein phosphatase</keyword>
<protein>
    <recommendedName>
        <fullName evidence="5">PPM-type phosphatase domain-containing protein</fullName>
    </recommendedName>
</protein>
<dbReference type="AlphaFoldDB" id="A0A7S4IU27"/>